<dbReference type="SUPFAM" id="SSF52172">
    <property type="entry name" value="CheY-like"/>
    <property type="match status" value="1"/>
</dbReference>
<dbReference type="GO" id="GO:0032993">
    <property type="term" value="C:protein-DNA complex"/>
    <property type="evidence" value="ECO:0007669"/>
    <property type="project" value="TreeGrafter"/>
</dbReference>
<feature type="DNA-binding region" description="OmpR/PhoB-type" evidence="7">
    <location>
        <begin position="124"/>
        <end position="220"/>
    </location>
</feature>
<keyword evidence="4" id="KW-0804">Transcription</keyword>
<evidence type="ECO:0000313" key="11">
    <source>
        <dbReference type="Proteomes" id="UP000004893"/>
    </source>
</evidence>
<dbReference type="InterPro" id="IPR036388">
    <property type="entry name" value="WH-like_DNA-bd_sf"/>
</dbReference>
<name>C0BZP6_9FIRM</name>
<accession>C0BZP6</accession>
<evidence type="ECO:0000256" key="4">
    <source>
        <dbReference type="ARBA" id="ARBA00023163"/>
    </source>
</evidence>
<dbReference type="InterPro" id="IPR039420">
    <property type="entry name" value="WalR-like"/>
</dbReference>
<dbReference type="PROSITE" id="PS50110">
    <property type="entry name" value="RESPONSE_REGULATORY"/>
    <property type="match status" value="1"/>
</dbReference>
<dbReference type="Pfam" id="PF00072">
    <property type="entry name" value="Response_reg"/>
    <property type="match status" value="1"/>
</dbReference>
<evidence type="ECO:0000256" key="6">
    <source>
        <dbReference type="PROSITE-ProRule" id="PRU00169"/>
    </source>
</evidence>
<organism evidence="10 11">
    <name type="scientific">[Clostridium] hylemonae DSM 15053</name>
    <dbReference type="NCBI Taxonomy" id="553973"/>
    <lineage>
        <taxon>Bacteria</taxon>
        <taxon>Bacillati</taxon>
        <taxon>Bacillota</taxon>
        <taxon>Clostridia</taxon>
        <taxon>Lachnospirales</taxon>
        <taxon>Lachnospiraceae</taxon>
    </lineage>
</organism>
<evidence type="ECO:0000256" key="7">
    <source>
        <dbReference type="PROSITE-ProRule" id="PRU01091"/>
    </source>
</evidence>
<evidence type="ECO:0000259" key="9">
    <source>
        <dbReference type="PROSITE" id="PS51755"/>
    </source>
</evidence>
<reference evidence="10" key="1">
    <citation type="submission" date="2009-02" db="EMBL/GenBank/DDBJ databases">
        <authorList>
            <person name="Fulton L."/>
            <person name="Clifton S."/>
            <person name="Fulton B."/>
            <person name="Xu J."/>
            <person name="Minx P."/>
            <person name="Pepin K.H."/>
            <person name="Johnson M."/>
            <person name="Bhonagiri V."/>
            <person name="Nash W.E."/>
            <person name="Mardis E.R."/>
            <person name="Wilson R.K."/>
        </authorList>
    </citation>
    <scope>NUCLEOTIDE SEQUENCE [LARGE SCALE GENOMIC DNA]</scope>
    <source>
        <strain evidence="10">DSM 15053</strain>
    </source>
</reference>
<dbReference type="EMBL" id="ABYI02000019">
    <property type="protein sequence ID" value="EEG74624.1"/>
    <property type="molecule type" value="Genomic_DNA"/>
</dbReference>
<evidence type="ECO:0000256" key="5">
    <source>
        <dbReference type="ARBA" id="ARBA00024867"/>
    </source>
</evidence>
<keyword evidence="3 7" id="KW-0238">DNA-binding</keyword>
<dbReference type="PROSITE" id="PS51755">
    <property type="entry name" value="OMPR_PHOB"/>
    <property type="match status" value="1"/>
</dbReference>
<dbReference type="eggNOG" id="COG0745">
    <property type="taxonomic scope" value="Bacteria"/>
</dbReference>
<keyword evidence="11" id="KW-1185">Reference proteome</keyword>
<dbReference type="GO" id="GO:0005829">
    <property type="term" value="C:cytosol"/>
    <property type="evidence" value="ECO:0007669"/>
    <property type="project" value="TreeGrafter"/>
</dbReference>
<dbReference type="SMART" id="SM00448">
    <property type="entry name" value="REC"/>
    <property type="match status" value="1"/>
</dbReference>
<dbReference type="InterPro" id="IPR001867">
    <property type="entry name" value="OmpR/PhoB-type_DNA-bd"/>
</dbReference>
<dbReference type="PANTHER" id="PTHR48111">
    <property type="entry name" value="REGULATOR OF RPOS"/>
    <property type="match status" value="1"/>
</dbReference>
<keyword evidence="6" id="KW-0597">Phosphoprotein</keyword>
<dbReference type="Gene3D" id="3.40.50.2300">
    <property type="match status" value="1"/>
</dbReference>
<evidence type="ECO:0000259" key="8">
    <source>
        <dbReference type="PROSITE" id="PS50110"/>
    </source>
</evidence>
<gene>
    <name evidence="10" type="ORF">CLOHYLEM_05288</name>
</gene>
<dbReference type="Gene3D" id="6.10.250.690">
    <property type="match status" value="1"/>
</dbReference>
<reference evidence="10" key="2">
    <citation type="submission" date="2013-06" db="EMBL/GenBank/DDBJ databases">
        <title>Draft genome sequence of Clostridium hylemonae (DSM 15053).</title>
        <authorList>
            <person name="Sudarsanam P."/>
            <person name="Ley R."/>
            <person name="Guruge J."/>
            <person name="Turnbaugh P.J."/>
            <person name="Mahowald M."/>
            <person name="Liep D."/>
            <person name="Gordon J."/>
        </authorList>
    </citation>
    <scope>NUCLEOTIDE SEQUENCE</scope>
    <source>
        <strain evidence="10">DSM 15053</strain>
    </source>
</reference>
<keyword evidence="2" id="KW-0805">Transcription regulation</keyword>
<dbReference type="GO" id="GO:0000976">
    <property type="term" value="F:transcription cis-regulatory region binding"/>
    <property type="evidence" value="ECO:0007669"/>
    <property type="project" value="TreeGrafter"/>
</dbReference>
<dbReference type="SMART" id="SM00862">
    <property type="entry name" value="Trans_reg_C"/>
    <property type="match status" value="1"/>
</dbReference>
<dbReference type="InterPro" id="IPR001789">
    <property type="entry name" value="Sig_transdc_resp-reg_receiver"/>
</dbReference>
<evidence type="ECO:0000313" key="10">
    <source>
        <dbReference type="EMBL" id="EEG74624.1"/>
    </source>
</evidence>
<sequence length="220" mass="24749">MGERILAVDDERNILMLIRNALEKDGYMVDTVAVPEEVLHLDLSPYSLILLDVMMPGLDGYALCEEIRSGTDCPILFLTAKTGEGDITKGLGLGADDYITKPFGIGELRARVQAHLRRESRKRRHLMTVGDMQFLPGEKKALCGGQEIPFTKSEYAICEYLALHQGQVFSKERIYEHIFGYEKESDSTAITEHIKNIRAKCQPAGISPIETVWGIGYRWK</sequence>
<proteinExistence type="predicted"/>
<dbReference type="GO" id="GO:0006355">
    <property type="term" value="P:regulation of DNA-templated transcription"/>
    <property type="evidence" value="ECO:0007669"/>
    <property type="project" value="InterPro"/>
</dbReference>
<evidence type="ECO:0000256" key="3">
    <source>
        <dbReference type="ARBA" id="ARBA00023125"/>
    </source>
</evidence>
<comment type="function">
    <text evidence="5">May play the central regulatory role in sporulation. It may be an element of the effector pathway responsible for the activation of sporulation genes in response to nutritional stress. Spo0A may act in concert with spo0H (a sigma factor) to control the expression of some genes that are critical to the sporulation process.</text>
</comment>
<feature type="modified residue" description="4-aspartylphosphate" evidence="6">
    <location>
        <position position="52"/>
    </location>
</feature>
<dbReference type="Pfam" id="PF00486">
    <property type="entry name" value="Trans_reg_C"/>
    <property type="match status" value="1"/>
</dbReference>
<dbReference type="Gene3D" id="1.10.10.10">
    <property type="entry name" value="Winged helix-like DNA-binding domain superfamily/Winged helix DNA-binding domain"/>
    <property type="match status" value="1"/>
</dbReference>
<dbReference type="Proteomes" id="UP000004893">
    <property type="component" value="Unassembled WGS sequence"/>
</dbReference>
<evidence type="ECO:0000256" key="2">
    <source>
        <dbReference type="ARBA" id="ARBA00023015"/>
    </source>
</evidence>
<dbReference type="GO" id="GO:0000156">
    <property type="term" value="F:phosphorelay response regulator activity"/>
    <property type="evidence" value="ECO:0007669"/>
    <property type="project" value="TreeGrafter"/>
</dbReference>
<feature type="domain" description="Response regulatory" evidence="8">
    <location>
        <begin position="4"/>
        <end position="116"/>
    </location>
</feature>
<dbReference type="STRING" id="553973.CLOHYLEM_05288"/>
<evidence type="ECO:0000256" key="1">
    <source>
        <dbReference type="ARBA" id="ARBA00018672"/>
    </source>
</evidence>
<dbReference type="AlphaFoldDB" id="C0BZP6"/>
<feature type="domain" description="OmpR/PhoB-type" evidence="9">
    <location>
        <begin position="124"/>
        <end position="220"/>
    </location>
</feature>
<dbReference type="PANTHER" id="PTHR48111:SF2">
    <property type="entry name" value="RESPONSE REGULATOR SAER"/>
    <property type="match status" value="1"/>
</dbReference>
<dbReference type="CDD" id="cd17574">
    <property type="entry name" value="REC_OmpR"/>
    <property type="match status" value="1"/>
</dbReference>
<protein>
    <recommendedName>
        <fullName evidence="1">Stage 0 sporulation protein A homolog</fullName>
    </recommendedName>
</protein>
<dbReference type="InterPro" id="IPR011006">
    <property type="entry name" value="CheY-like_superfamily"/>
</dbReference>
<comment type="caution">
    <text evidence="10">The sequence shown here is derived from an EMBL/GenBank/DDBJ whole genome shotgun (WGS) entry which is preliminary data.</text>
</comment>
<dbReference type="CDD" id="cd00383">
    <property type="entry name" value="trans_reg_C"/>
    <property type="match status" value="1"/>
</dbReference>
<dbReference type="HOGENOM" id="CLU_000445_30_3_9"/>